<accession>A0A8X6PQC6</accession>
<name>A0A8X6PQC6_NEPPI</name>
<dbReference type="AlphaFoldDB" id="A0A8X6PQC6"/>
<dbReference type="Proteomes" id="UP000887013">
    <property type="component" value="Unassembled WGS sequence"/>
</dbReference>
<proteinExistence type="predicted"/>
<reference evidence="1" key="1">
    <citation type="submission" date="2020-08" db="EMBL/GenBank/DDBJ databases">
        <title>Multicomponent nature underlies the extraordinary mechanical properties of spider dragline silk.</title>
        <authorList>
            <person name="Kono N."/>
            <person name="Nakamura H."/>
            <person name="Mori M."/>
            <person name="Yoshida Y."/>
            <person name="Ohtoshi R."/>
            <person name="Malay A.D."/>
            <person name="Moran D.A.P."/>
            <person name="Tomita M."/>
            <person name="Numata K."/>
            <person name="Arakawa K."/>
        </authorList>
    </citation>
    <scope>NUCLEOTIDE SEQUENCE</scope>
</reference>
<evidence type="ECO:0000313" key="2">
    <source>
        <dbReference type="Proteomes" id="UP000887013"/>
    </source>
</evidence>
<dbReference type="EMBL" id="BMAW01118130">
    <property type="protein sequence ID" value="GFT78204.1"/>
    <property type="molecule type" value="Genomic_DNA"/>
</dbReference>
<protein>
    <submittedName>
        <fullName evidence="1">Uncharacterized protein</fullName>
    </submittedName>
</protein>
<gene>
    <name evidence="1" type="ORF">NPIL_103201</name>
</gene>
<evidence type="ECO:0000313" key="1">
    <source>
        <dbReference type="EMBL" id="GFT78204.1"/>
    </source>
</evidence>
<keyword evidence="2" id="KW-1185">Reference proteome</keyword>
<sequence length="120" mass="13556">MMRKPHREPFPLDIVDSPEMVSCRLCGLHSTSFIFEEIVSLSQSDIFPLAHTHRPTSPLGTFWRAAIKAKHFITTRAIRKIECSGWAKTPSPSRGCVRSQNPLLSVPREVQILEQVHPLA</sequence>
<organism evidence="1 2">
    <name type="scientific">Nephila pilipes</name>
    <name type="common">Giant wood spider</name>
    <name type="synonym">Nephila maculata</name>
    <dbReference type="NCBI Taxonomy" id="299642"/>
    <lineage>
        <taxon>Eukaryota</taxon>
        <taxon>Metazoa</taxon>
        <taxon>Ecdysozoa</taxon>
        <taxon>Arthropoda</taxon>
        <taxon>Chelicerata</taxon>
        <taxon>Arachnida</taxon>
        <taxon>Araneae</taxon>
        <taxon>Araneomorphae</taxon>
        <taxon>Entelegynae</taxon>
        <taxon>Araneoidea</taxon>
        <taxon>Nephilidae</taxon>
        <taxon>Nephila</taxon>
    </lineage>
</organism>
<comment type="caution">
    <text evidence="1">The sequence shown here is derived from an EMBL/GenBank/DDBJ whole genome shotgun (WGS) entry which is preliminary data.</text>
</comment>